<reference evidence="6 7" key="1">
    <citation type="journal article" date="2017" name="Curr. Biol.">
        <title>Genome architecture and evolution of a unichromosomal asexual nematode.</title>
        <authorList>
            <person name="Fradin H."/>
            <person name="Zegar C."/>
            <person name="Gutwein M."/>
            <person name="Lucas J."/>
            <person name="Kovtun M."/>
            <person name="Corcoran D."/>
            <person name="Baugh L.R."/>
            <person name="Kiontke K."/>
            <person name="Gunsalus K."/>
            <person name="Fitch D.H."/>
            <person name="Piano F."/>
        </authorList>
    </citation>
    <scope>NUCLEOTIDE SEQUENCE [LARGE SCALE GENOMIC DNA]</scope>
    <source>
        <strain evidence="6">PF1309</strain>
    </source>
</reference>
<dbReference type="OrthoDB" id="438211at2759"/>
<evidence type="ECO:0000313" key="7">
    <source>
        <dbReference type="Proteomes" id="UP000218231"/>
    </source>
</evidence>
<dbReference type="STRING" id="2018661.A0A2A2JBC3"/>
<dbReference type="InterPro" id="IPR018499">
    <property type="entry name" value="Tetraspanin/Peripherin"/>
</dbReference>
<dbReference type="AlphaFoldDB" id="A0A2A2JBC3"/>
<feature type="transmembrane region" description="Helical" evidence="5">
    <location>
        <begin position="30"/>
        <end position="53"/>
    </location>
</feature>
<name>A0A2A2JBC3_9BILA</name>
<accession>A0A2A2JBC3</accession>
<gene>
    <name evidence="6" type="ORF">WR25_11897</name>
</gene>
<evidence type="ECO:0000256" key="1">
    <source>
        <dbReference type="ARBA" id="ARBA00004141"/>
    </source>
</evidence>
<dbReference type="Pfam" id="PF00335">
    <property type="entry name" value="Tetraspanin"/>
    <property type="match status" value="1"/>
</dbReference>
<keyword evidence="7" id="KW-1185">Reference proteome</keyword>
<keyword evidence="2 5" id="KW-0812">Transmembrane</keyword>
<sequence>MLFRMYVYTVNESPQKSSCWSRAFWRRLKLLFGFISFISGCFLLLLAAYMYFIKGDYIPLIRNEIYLYSIMMMAACGILVTLNSCFSNCAYQNICATVLYTLVLLLGMGLDALVGHNAFMFMGTVSRELDVSLKQAVRLYYGKNETLTKAVDFLQFEGACCGAFGFVDYPKKVYEDGDTFYANGSYRVKPKLQYIPDSCCWDYVVGCGKWDHPNNIYLHGCTPYFQNEVIFNLNMTLYLSALVLGIHIFELLLIFILCVFKPTDKAKHQKMTKVNGAKGHRDFLSI</sequence>
<evidence type="ECO:0008006" key="8">
    <source>
        <dbReference type="Google" id="ProtNLM"/>
    </source>
</evidence>
<evidence type="ECO:0000256" key="5">
    <source>
        <dbReference type="SAM" id="Phobius"/>
    </source>
</evidence>
<protein>
    <recommendedName>
        <fullName evidence="8">Tetraspanin</fullName>
    </recommendedName>
</protein>
<feature type="transmembrane region" description="Helical" evidence="5">
    <location>
        <begin position="65"/>
        <end position="86"/>
    </location>
</feature>
<keyword evidence="3 5" id="KW-1133">Transmembrane helix</keyword>
<organism evidence="6 7">
    <name type="scientific">Diploscapter pachys</name>
    <dbReference type="NCBI Taxonomy" id="2018661"/>
    <lineage>
        <taxon>Eukaryota</taxon>
        <taxon>Metazoa</taxon>
        <taxon>Ecdysozoa</taxon>
        <taxon>Nematoda</taxon>
        <taxon>Chromadorea</taxon>
        <taxon>Rhabditida</taxon>
        <taxon>Rhabditina</taxon>
        <taxon>Rhabditomorpha</taxon>
        <taxon>Rhabditoidea</taxon>
        <taxon>Rhabditidae</taxon>
        <taxon>Diploscapter</taxon>
    </lineage>
</organism>
<evidence type="ECO:0000256" key="4">
    <source>
        <dbReference type="ARBA" id="ARBA00023136"/>
    </source>
</evidence>
<dbReference type="EMBL" id="LIAE01010557">
    <property type="protein sequence ID" value="PAV58812.1"/>
    <property type="molecule type" value="Genomic_DNA"/>
</dbReference>
<dbReference type="Proteomes" id="UP000218231">
    <property type="component" value="Unassembled WGS sequence"/>
</dbReference>
<evidence type="ECO:0000256" key="3">
    <source>
        <dbReference type="ARBA" id="ARBA00022989"/>
    </source>
</evidence>
<comment type="caution">
    <text evidence="6">The sequence shown here is derived from an EMBL/GenBank/DDBJ whole genome shotgun (WGS) entry which is preliminary data.</text>
</comment>
<dbReference type="Gene3D" id="1.10.1450.10">
    <property type="entry name" value="Tetraspanin"/>
    <property type="match status" value="1"/>
</dbReference>
<feature type="transmembrane region" description="Helical" evidence="5">
    <location>
        <begin position="237"/>
        <end position="260"/>
    </location>
</feature>
<dbReference type="InterPro" id="IPR008952">
    <property type="entry name" value="Tetraspanin_EC2_sf"/>
</dbReference>
<dbReference type="SUPFAM" id="SSF48652">
    <property type="entry name" value="Tetraspanin"/>
    <property type="match status" value="1"/>
</dbReference>
<evidence type="ECO:0000256" key="2">
    <source>
        <dbReference type="ARBA" id="ARBA00022692"/>
    </source>
</evidence>
<comment type="subcellular location">
    <subcellularLocation>
        <location evidence="1">Membrane</location>
        <topology evidence="1">Multi-pass membrane protein</topology>
    </subcellularLocation>
</comment>
<dbReference type="GO" id="GO:0016020">
    <property type="term" value="C:membrane"/>
    <property type="evidence" value="ECO:0007669"/>
    <property type="project" value="UniProtKB-SubCell"/>
</dbReference>
<evidence type="ECO:0000313" key="6">
    <source>
        <dbReference type="EMBL" id="PAV58812.1"/>
    </source>
</evidence>
<keyword evidence="4 5" id="KW-0472">Membrane</keyword>
<proteinExistence type="predicted"/>
<feature type="transmembrane region" description="Helical" evidence="5">
    <location>
        <begin position="98"/>
        <end position="119"/>
    </location>
</feature>